<dbReference type="GO" id="GO:0016887">
    <property type="term" value="F:ATP hydrolysis activity"/>
    <property type="evidence" value="ECO:0007669"/>
    <property type="project" value="InterPro"/>
</dbReference>
<dbReference type="Pfam" id="PF00689">
    <property type="entry name" value="Cation_ATPase_C"/>
    <property type="match status" value="1"/>
</dbReference>
<name>A0A2H9TMJ1_9FUNG</name>
<evidence type="ECO:0000256" key="5">
    <source>
        <dbReference type="ARBA" id="ARBA00022967"/>
    </source>
</evidence>
<dbReference type="Gene3D" id="3.40.50.1000">
    <property type="entry name" value="HAD superfamily/HAD-like"/>
    <property type="match status" value="1"/>
</dbReference>
<comment type="caution">
    <text evidence="10">The sequence shown here is derived from an EMBL/GenBank/DDBJ whole genome shotgun (WGS) entry which is preliminary data.</text>
</comment>
<dbReference type="SUPFAM" id="SSF56784">
    <property type="entry name" value="HAD-like"/>
    <property type="match status" value="1"/>
</dbReference>
<dbReference type="GO" id="GO:0005391">
    <property type="term" value="F:P-type sodium:potassium-exchanging transporter activity"/>
    <property type="evidence" value="ECO:0007669"/>
    <property type="project" value="TreeGrafter"/>
</dbReference>
<dbReference type="GO" id="GO:1902600">
    <property type="term" value="P:proton transmembrane transport"/>
    <property type="evidence" value="ECO:0007669"/>
    <property type="project" value="TreeGrafter"/>
</dbReference>
<dbReference type="InterPro" id="IPR023299">
    <property type="entry name" value="ATPase_P-typ_cyto_dom_N"/>
</dbReference>
<sequence>MGDESVWDGKISIEHQIDIHVRDLLQCSPAEHHEILTGLQYVMEYRVRGRQQRTLDPTICDKLVRALLISTGTLTKGGIFVERKLTTDADFAFVLLVDYCQEVEECAQSLVGIRPEELRLRLRLGKRLAQSSEQNVKMATMALLRSLSPECDWREYFAESEVETVRTILEGHNFFTDGNLKEKRRTTTVTLHPPPALYFDRSAKRVLDMFHTSIEQGLSTEDVLLIRPDYGKNEIPLFIEKPIWKMFLSQLTDVMIVILTITAIVSAAVDFPNIESAVVLGVVVVLNVIIGFWQELKSSRTISAMKSLEIPKARVCRDGQDEEICATELVPGDIVILAEGDYVPADLRLVQCSRLEIKETILTGENDGVSKSIRPIREPTRRLQLVRCEGNAFMGTMVTRGTAIGVVVRTGAATEIGRIGAALNENTETKPSPLQRKMGILGKCLVLAAVVLCALVFTIGLIQGIDIPSMTRLAISLAVSVIPEGLVAILTVGMALSVRRLTRRGVLVRQMNAIETLGCTSVVAADKTGTLTEGKMRLEELWILGEDTTLAMNTCILCNNASLQGHGEPTEVALLEGVSSRGSQTEEVQARWKRLIEIPFDSERRMMSVLVTEGDKSDELTLYCKGAAESVLEKCQKILVNGEVQRLDRVHLAVIEEKEDSFSDRGLRVLALAMKSTVDLSGFPDAFDADSEDLSLFSFMENEMVFVGLVGLYDPPREDVAESVAQCQRAGIKVCMITGDHLKTATAIATQLGIYNQGRPELSRVLNGHDLDLLSVEVIAALRPFPSVFARVSPSNKLSIVQALQRRNETVVMTGDGVNDAPAIRQANVGVAMGRGGTQITRDAAAVILLNDDFTSILHAIAEGRQMYRNVTLFIVYLLSCNSAEIWTVLGAMIAGWDAPFSPMNILWANVIADIPPSLCLGLERDPIEDLMTDVPKVIAPRVVGSATWLLIAINGATLSALTLAMYGTLPPEMSLIERRSEAFVVLIGLQLIMALISRSIRKSLFRAGILGNLHLLAAVIFSFALLIAGLYIPFLADLLDLRPVSGNCWIKFGVAVVVMVIVNEFFKMLIRRARL</sequence>
<feature type="domain" description="Cation-transporting P-type ATPase N-terminal" evidence="9">
    <location>
        <begin position="197"/>
        <end position="271"/>
    </location>
</feature>
<comment type="subcellular location">
    <subcellularLocation>
        <location evidence="1">Membrane</location>
        <topology evidence="1">Multi-pass membrane protein</topology>
    </subcellularLocation>
</comment>
<dbReference type="GO" id="GO:0005886">
    <property type="term" value="C:plasma membrane"/>
    <property type="evidence" value="ECO:0007669"/>
    <property type="project" value="TreeGrafter"/>
</dbReference>
<dbReference type="InterPro" id="IPR059000">
    <property type="entry name" value="ATPase_P-type_domA"/>
</dbReference>
<evidence type="ECO:0000256" key="2">
    <source>
        <dbReference type="ARBA" id="ARBA00022692"/>
    </source>
</evidence>
<keyword evidence="5" id="KW-1278">Translocase</keyword>
<dbReference type="PRINTS" id="PR00121">
    <property type="entry name" value="NAKATPASE"/>
</dbReference>
<dbReference type="InterPro" id="IPR036412">
    <property type="entry name" value="HAD-like_sf"/>
</dbReference>
<dbReference type="NCBIfam" id="TIGR01494">
    <property type="entry name" value="ATPase_P-type"/>
    <property type="match status" value="2"/>
</dbReference>
<dbReference type="Gene3D" id="3.40.1110.10">
    <property type="entry name" value="Calcium-transporting ATPase, cytoplasmic domain N"/>
    <property type="match status" value="1"/>
</dbReference>
<feature type="transmembrane region" description="Helical" evidence="8">
    <location>
        <begin position="981"/>
        <end position="998"/>
    </location>
</feature>
<feature type="transmembrane region" description="Helical" evidence="8">
    <location>
        <begin position="871"/>
        <end position="894"/>
    </location>
</feature>
<dbReference type="STRING" id="1246581.A0A2H9TMJ1"/>
<evidence type="ECO:0000313" key="11">
    <source>
        <dbReference type="Proteomes" id="UP000240830"/>
    </source>
</evidence>
<evidence type="ECO:0000256" key="4">
    <source>
        <dbReference type="ARBA" id="ARBA00022840"/>
    </source>
</evidence>
<dbReference type="GO" id="GO:0005524">
    <property type="term" value="F:ATP binding"/>
    <property type="evidence" value="ECO:0007669"/>
    <property type="project" value="UniProtKB-KW"/>
</dbReference>
<dbReference type="GO" id="GO:0006883">
    <property type="term" value="P:intracellular sodium ion homeostasis"/>
    <property type="evidence" value="ECO:0007669"/>
    <property type="project" value="TreeGrafter"/>
</dbReference>
<dbReference type="SFLD" id="SFLDG00002">
    <property type="entry name" value="C1.7:_P-type_atpase_like"/>
    <property type="match status" value="1"/>
</dbReference>
<dbReference type="SFLD" id="SFLDF00027">
    <property type="entry name" value="p-type_atpase"/>
    <property type="match status" value="1"/>
</dbReference>
<dbReference type="Proteomes" id="UP000240830">
    <property type="component" value="Unassembled WGS sequence"/>
</dbReference>
<dbReference type="Pfam" id="PF13246">
    <property type="entry name" value="Cation_ATPase"/>
    <property type="match status" value="1"/>
</dbReference>
<keyword evidence="2 8" id="KW-0812">Transmembrane</keyword>
<feature type="transmembrane region" description="Helical" evidence="8">
    <location>
        <begin position="943"/>
        <end position="969"/>
    </location>
</feature>
<dbReference type="OrthoDB" id="116380at2759"/>
<dbReference type="InterPro" id="IPR023298">
    <property type="entry name" value="ATPase_P-typ_TM_dom_sf"/>
</dbReference>
<evidence type="ECO:0000256" key="1">
    <source>
        <dbReference type="ARBA" id="ARBA00004141"/>
    </source>
</evidence>
<dbReference type="GO" id="GO:1990573">
    <property type="term" value="P:potassium ion import across plasma membrane"/>
    <property type="evidence" value="ECO:0007669"/>
    <property type="project" value="TreeGrafter"/>
</dbReference>
<dbReference type="Gene3D" id="1.20.1110.10">
    <property type="entry name" value="Calcium-transporting ATPase, transmembrane domain"/>
    <property type="match status" value="2"/>
</dbReference>
<dbReference type="InterPro" id="IPR001757">
    <property type="entry name" value="P_typ_ATPase"/>
</dbReference>
<dbReference type="PANTHER" id="PTHR43294">
    <property type="entry name" value="SODIUM/POTASSIUM-TRANSPORTING ATPASE SUBUNIT ALPHA"/>
    <property type="match status" value="1"/>
</dbReference>
<proteinExistence type="predicted"/>
<dbReference type="EMBL" id="MTSL01000097">
    <property type="protein sequence ID" value="PJF18870.1"/>
    <property type="molecule type" value="Genomic_DNA"/>
</dbReference>
<dbReference type="InterPro" id="IPR023214">
    <property type="entry name" value="HAD_sf"/>
</dbReference>
<dbReference type="InterPro" id="IPR018303">
    <property type="entry name" value="ATPase_P-typ_P_site"/>
</dbReference>
<organism evidence="10 11">
    <name type="scientific">Paramicrosporidium saccamoebae</name>
    <dbReference type="NCBI Taxonomy" id="1246581"/>
    <lineage>
        <taxon>Eukaryota</taxon>
        <taxon>Fungi</taxon>
        <taxon>Fungi incertae sedis</taxon>
        <taxon>Cryptomycota</taxon>
        <taxon>Cryptomycota incertae sedis</taxon>
        <taxon>Paramicrosporidium</taxon>
    </lineage>
</organism>
<keyword evidence="6 8" id="KW-1133">Transmembrane helix</keyword>
<evidence type="ECO:0000256" key="8">
    <source>
        <dbReference type="SAM" id="Phobius"/>
    </source>
</evidence>
<gene>
    <name evidence="10" type="ORF">PSACC_01281</name>
</gene>
<dbReference type="AlphaFoldDB" id="A0A2H9TMJ1"/>
<dbReference type="InterPro" id="IPR006068">
    <property type="entry name" value="ATPase_P-typ_cation-transptr_C"/>
</dbReference>
<dbReference type="Pfam" id="PF00122">
    <property type="entry name" value="E1-E2_ATPase"/>
    <property type="match status" value="1"/>
</dbReference>
<reference evidence="10 11" key="1">
    <citation type="submission" date="2016-10" db="EMBL/GenBank/DDBJ databases">
        <title>The genome of Paramicrosporidium saccamoebae is the missing link in understanding Cryptomycota and Microsporidia evolution.</title>
        <authorList>
            <person name="Quandt C.A."/>
            <person name="Beaudet D."/>
            <person name="Corsaro D."/>
            <person name="Michel R."/>
            <person name="Corradi N."/>
            <person name="James T."/>
        </authorList>
    </citation>
    <scope>NUCLEOTIDE SEQUENCE [LARGE SCALE GENOMIC DNA]</scope>
    <source>
        <strain evidence="10 11">KSL3</strain>
    </source>
</reference>
<keyword evidence="4" id="KW-0067">ATP-binding</keyword>
<dbReference type="GO" id="GO:0030007">
    <property type="term" value="P:intracellular potassium ion homeostasis"/>
    <property type="evidence" value="ECO:0007669"/>
    <property type="project" value="TreeGrafter"/>
</dbReference>
<evidence type="ECO:0000256" key="3">
    <source>
        <dbReference type="ARBA" id="ARBA00022741"/>
    </source>
</evidence>
<dbReference type="InterPro" id="IPR004014">
    <property type="entry name" value="ATPase_P-typ_cation-transptr_N"/>
</dbReference>
<feature type="transmembrane region" description="Helical" evidence="8">
    <location>
        <begin position="277"/>
        <end position="296"/>
    </location>
</feature>
<dbReference type="Pfam" id="PF00690">
    <property type="entry name" value="Cation_ATPase_N"/>
    <property type="match status" value="1"/>
</dbReference>
<dbReference type="Gene3D" id="2.70.150.10">
    <property type="entry name" value="Calcium-transporting ATPase, cytoplasmic transduction domain A"/>
    <property type="match status" value="1"/>
</dbReference>
<dbReference type="SUPFAM" id="SSF81653">
    <property type="entry name" value="Calcium ATPase, transduction domain A"/>
    <property type="match status" value="1"/>
</dbReference>
<dbReference type="SFLD" id="SFLDS00003">
    <property type="entry name" value="Haloacid_Dehalogenase"/>
    <property type="match status" value="1"/>
</dbReference>
<keyword evidence="3" id="KW-0547">Nucleotide-binding</keyword>
<feature type="transmembrane region" description="Helical" evidence="8">
    <location>
        <begin position="906"/>
        <end position="923"/>
    </location>
</feature>
<dbReference type="InterPro" id="IPR008250">
    <property type="entry name" value="ATPase_P-typ_transduc_dom_A_sf"/>
</dbReference>
<evidence type="ECO:0000256" key="7">
    <source>
        <dbReference type="ARBA" id="ARBA00023136"/>
    </source>
</evidence>
<evidence type="ECO:0000313" key="10">
    <source>
        <dbReference type="EMBL" id="PJF18870.1"/>
    </source>
</evidence>
<dbReference type="SMART" id="SM00831">
    <property type="entry name" value="Cation_ATPase_N"/>
    <property type="match status" value="1"/>
</dbReference>
<feature type="transmembrane region" description="Helical" evidence="8">
    <location>
        <begin position="1053"/>
        <end position="1071"/>
    </location>
</feature>
<dbReference type="InterPro" id="IPR044492">
    <property type="entry name" value="P_typ_ATPase_HD_dom"/>
</dbReference>
<evidence type="ECO:0000259" key="9">
    <source>
        <dbReference type="SMART" id="SM00831"/>
    </source>
</evidence>
<feature type="transmembrane region" description="Helical" evidence="8">
    <location>
        <begin position="440"/>
        <end position="462"/>
    </location>
</feature>
<dbReference type="InterPro" id="IPR050510">
    <property type="entry name" value="Cation_transp_ATPase_P-type"/>
</dbReference>
<dbReference type="GO" id="GO:0036376">
    <property type="term" value="P:sodium ion export across plasma membrane"/>
    <property type="evidence" value="ECO:0007669"/>
    <property type="project" value="TreeGrafter"/>
</dbReference>
<evidence type="ECO:0000256" key="6">
    <source>
        <dbReference type="ARBA" id="ARBA00022989"/>
    </source>
</evidence>
<protein>
    <recommendedName>
        <fullName evidence="9">Cation-transporting P-type ATPase N-terminal domain-containing protein</fullName>
    </recommendedName>
</protein>
<feature type="transmembrane region" description="Helical" evidence="8">
    <location>
        <begin position="1010"/>
        <end position="1033"/>
    </location>
</feature>
<accession>A0A2H9TMJ1</accession>
<dbReference type="PRINTS" id="PR00119">
    <property type="entry name" value="CATATPASE"/>
</dbReference>
<dbReference type="Pfam" id="PF08282">
    <property type="entry name" value="Hydrolase_3"/>
    <property type="match status" value="1"/>
</dbReference>
<dbReference type="PANTHER" id="PTHR43294:SF20">
    <property type="entry name" value="P-TYPE ATPASE"/>
    <property type="match status" value="1"/>
</dbReference>
<feature type="transmembrane region" description="Helical" evidence="8">
    <location>
        <begin position="474"/>
        <end position="496"/>
    </location>
</feature>
<dbReference type="SUPFAM" id="SSF81665">
    <property type="entry name" value="Calcium ATPase, transmembrane domain M"/>
    <property type="match status" value="1"/>
</dbReference>
<feature type="transmembrane region" description="Helical" evidence="8">
    <location>
        <begin position="251"/>
        <end position="271"/>
    </location>
</feature>
<keyword evidence="7 8" id="KW-0472">Membrane</keyword>
<keyword evidence="11" id="KW-1185">Reference proteome</keyword>
<dbReference type="PROSITE" id="PS00154">
    <property type="entry name" value="ATPASE_E1_E2"/>
    <property type="match status" value="1"/>
</dbReference>